<dbReference type="InterPro" id="IPR000064">
    <property type="entry name" value="NLP_P60_dom"/>
</dbReference>
<proteinExistence type="inferred from homology"/>
<dbReference type="AlphaFoldDB" id="A0AB39VK21"/>
<dbReference type="InterPro" id="IPR052062">
    <property type="entry name" value="Murein_DD/LD_carboxypeptidase"/>
</dbReference>
<gene>
    <name evidence="7" type="ORF">AB8B22_04190</name>
</gene>
<name>A0AB39VK21_9FUSO</name>
<reference evidence="7" key="1">
    <citation type="submission" date="2024-07" db="EMBL/GenBank/DDBJ databases">
        <authorList>
            <person name="Li X.-J."/>
            <person name="Wang X."/>
        </authorList>
    </citation>
    <scope>NUCLEOTIDE SEQUENCE</scope>
    <source>
        <strain evidence="7">HSP-334</strain>
    </source>
</reference>
<dbReference type="PROSITE" id="PS51935">
    <property type="entry name" value="NLPC_P60"/>
    <property type="match status" value="1"/>
</dbReference>
<dbReference type="GO" id="GO:0008234">
    <property type="term" value="F:cysteine-type peptidase activity"/>
    <property type="evidence" value="ECO:0007669"/>
    <property type="project" value="UniProtKB-KW"/>
</dbReference>
<dbReference type="SUPFAM" id="SSF54001">
    <property type="entry name" value="Cysteine proteinases"/>
    <property type="match status" value="1"/>
</dbReference>
<dbReference type="PANTHER" id="PTHR47360">
    <property type="entry name" value="MUREIN DD-ENDOPEPTIDASE MEPS/MUREIN LD-CARBOXYPEPTIDASE"/>
    <property type="match status" value="1"/>
</dbReference>
<evidence type="ECO:0000259" key="6">
    <source>
        <dbReference type="PROSITE" id="PS51935"/>
    </source>
</evidence>
<keyword evidence="5" id="KW-0788">Thiol protease</keyword>
<comment type="similarity">
    <text evidence="1">Belongs to the peptidase C40 family.</text>
</comment>
<dbReference type="KEGG" id="lrug:AB8B22_04190"/>
<dbReference type="InterPro" id="IPR038765">
    <property type="entry name" value="Papain-like_cys_pep_sf"/>
</dbReference>
<feature type="domain" description="NlpC/P60" evidence="6">
    <location>
        <begin position="43"/>
        <end position="164"/>
    </location>
</feature>
<evidence type="ECO:0000256" key="2">
    <source>
        <dbReference type="ARBA" id="ARBA00022670"/>
    </source>
</evidence>
<keyword evidence="2" id="KW-0645">Protease</keyword>
<dbReference type="PANTHER" id="PTHR47360:SF1">
    <property type="entry name" value="ENDOPEPTIDASE NLPC-RELATED"/>
    <property type="match status" value="1"/>
</dbReference>
<keyword evidence="3" id="KW-0732">Signal</keyword>
<protein>
    <submittedName>
        <fullName evidence="7">NlpC/P60 family protein</fullName>
    </submittedName>
</protein>
<dbReference type="GO" id="GO:0006508">
    <property type="term" value="P:proteolysis"/>
    <property type="evidence" value="ECO:0007669"/>
    <property type="project" value="UniProtKB-KW"/>
</dbReference>
<evidence type="ECO:0000256" key="5">
    <source>
        <dbReference type="ARBA" id="ARBA00022807"/>
    </source>
</evidence>
<evidence type="ECO:0000256" key="3">
    <source>
        <dbReference type="ARBA" id="ARBA00022729"/>
    </source>
</evidence>
<dbReference type="Pfam" id="PF00877">
    <property type="entry name" value="NLPC_P60"/>
    <property type="match status" value="1"/>
</dbReference>
<evidence type="ECO:0000256" key="4">
    <source>
        <dbReference type="ARBA" id="ARBA00022801"/>
    </source>
</evidence>
<sequence>MDEKELVDEEMPNSRLVMQKLTELKMEQRKILSEGTSSQKKVVALQNKLLRAYKQWKGTKYVLGGDSASGIDCSAFTRRVYREVFSFELPRRSVDQAQAGNHVPRSQLKAGDIVFFKPEGTGNHTAVYLGNSLFLNASTSKGVVISTLENIYWNKTFKYGVRVNETA</sequence>
<organism evidence="7">
    <name type="scientific">Leptotrichia rugosa</name>
    <dbReference type="NCBI Taxonomy" id="3239302"/>
    <lineage>
        <taxon>Bacteria</taxon>
        <taxon>Fusobacteriati</taxon>
        <taxon>Fusobacteriota</taxon>
        <taxon>Fusobacteriia</taxon>
        <taxon>Fusobacteriales</taxon>
        <taxon>Leptotrichiaceae</taxon>
        <taxon>Leptotrichia</taxon>
    </lineage>
</organism>
<evidence type="ECO:0000313" key="7">
    <source>
        <dbReference type="EMBL" id="XDU67620.1"/>
    </source>
</evidence>
<dbReference type="RefSeq" id="WP_369711771.1">
    <property type="nucleotide sequence ID" value="NZ_CP165644.1"/>
</dbReference>
<accession>A0AB39VK21</accession>
<dbReference type="Gene3D" id="3.90.1720.10">
    <property type="entry name" value="endopeptidase domain like (from Nostoc punctiforme)"/>
    <property type="match status" value="1"/>
</dbReference>
<keyword evidence="4" id="KW-0378">Hydrolase</keyword>
<dbReference type="EMBL" id="CP165644">
    <property type="protein sequence ID" value="XDU67620.1"/>
    <property type="molecule type" value="Genomic_DNA"/>
</dbReference>
<evidence type="ECO:0000256" key="1">
    <source>
        <dbReference type="ARBA" id="ARBA00007074"/>
    </source>
</evidence>